<sequence>MLVPFGLQDVDFYECFCFFEAENSLKAVLEDVVNDTNKPVFTRRDLEDAAVHLLRSSKNAEHLSHSILQ</sequence>
<accession>A0A5S3X5Y2</accession>
<comment type="caution">
    <text evidence="1">The sequence shown here is derived from an EMBL/GenBank/DDBJ whole genome shotgun (WGS) entry which is preliminary data.</text>
</comment>
<reference evidence="1 2" key="1">
    <citation type="submission" date="2018-01" db="EMBL/GenBank/DDBJ databases">
        <authorList>
            <person name="Paulsen S."/>
            <person name="Gram L.K."/>
        </authorList>
    </citation>
    <scope>NUCLEOTIDE SEQUENCE [LARGE SCALE GENOMIC DNA]</scope>
    <source>
        <strain evidence="1 2">S2599</strain>
    </source>
</reference>
<protein>
    <submittedName>
        <fullName evidence="1">Uncharacterized protein</fullName>
    </submittedName>
</protein>
<dbReference type="OrthoDB" id="9802003at2"/>
<proteinExistence type="predicted"/>
<dbReference type="AlphaFoldDB" id="A0A5S3X5Y2"/>
<dbReference type="EMBL" id="PNCJ01000004">
    <property type="protein sequence ID" value="TMP39873.1"/>
    <property type="molecule type" value="Genomic_DNA"/>
</dbReference>
<evidence type="ECO:0000313" key="2">
    <source>
        <dbReference type="Proteomes" id="UP000306719"/>
    </source>
</evidence>
<evidence type="ECO:0000313" key="1">
    <source>
        <dbReference type="EMBL" id="TMP39873.1"/>
    </source>
</evidence>
<gene>
    <name evidence="1" type="ORF">CWB98_00985</name>
</gene>
<organism evidence="1 2">
    <name type="scientific">Pseudoalteromonas rubra</name>
    <dbReference type="NCBI Taxonomy" id="43658"/>
    <lineage>
        <taxon>Bacteria</taxon>
        <taxon>Pseudomonadati</taxon>
        <taxon>Pseudomonadota</taxon>
        <taxon>Gammaproteobacteria</taxon>
        <taxon>Alteromonadales</taxon>
        <taxon>Pseudoalteromonadaceae</taxon>
        <taxon>Pseudoalteromonas</taxon>
    </lineage>
</organism>
<reference evidence="2" key="2">
    <citation type="submission" date="2019-06" db="EMBL/GenBank/DDBJ databases">
        <title>Co-occurence of chitin degradation, pigmentation and bioactivity in marine Pseudoalteromonas.</title>
        <authorList>
            <person name="Sonnenschein E.C."/>
            <person name="Bech P.K."/>
        </authorList>
    </citation>
    <scope>NUCLEOTIDE SEQUENCE [LARGE SCALE GENOMIC DNA]</scope>
    <source>
        <strain evidence="2">S2599</strain>
    </source>
</reference>
<name>A0A5S3X5Y2_9GAMM</name>
<dbReference type="Proteomes" id="UP000306719">
    <property type="component" value="Unassembled WGS sequence"/>
</dbReference>
<dbReference type="RefSeq" id="WP_138543140.1">
    <property type="nucleotide sequence ID" value="NZ_PNCJ01000004.1"/>
</dbReference>